<evidence type="ECO:0000256" key="6">
    <source>
        <dbReference type="ARBA" id="ARBA00023055"/>
    </source>
</evidence>
<evidence type="ECO:0000313" key="9">
    <source>
        <dbReference type="EnsemblMetazoa" id="Aqu2.1.28943_001"/>
    </source>
</evidence>
<reference evidence="10" key="1">
    <citation type="journal article" date="2010" name="Nature">
        <title>The Amphimedon queenslandica genome and the evolution of animal complexity.</title>
        <authorList>
            <person name="Srivastava M."/>
            <person name="Simakov O."/>
            <person name="Chapman J."/>
            <person name="Fahey B."/>
            <person name="Gauthier M.E."/>
            <person name="Mitros T."/>
            <person name="Richards G.S."/>
            <person name="Conaco C."/>
            <person name="Dacre M."/>
            <person name="Hellsten U."/>
            <person name="Larroux C."/>
            <person name="Putnam N.H."/>
            <person name="Stanke M."/>
            <person name="Adamska M."/>
            <person name="Darling A."/>
            <person name="Degnan S.M."/>
            <person name="Oakley T.H."/>
            <person name="Plachetzki D.C."/>
            <person name="Zhai Y."/>
            <person name="Adamski M."/>
            <person name="Calcino A."/>
            <person name="Cummins S.F."/>
            <person name="Goodstein D.M."/>
            <person name="Harris C."/>
            <person name="Jackson D.J."/>
            <person name="Leys S.P."/>
            <person name="Shu S."/>
            <person name="Woodcroft B.J."/>
            <person name="Vervoort M."/>
            <person name="Kosik K.S."/>
            <person name="Manning G."/>
            <person name="Degnan B.M."/>
            <person name="Rokhsar D.S."/>
        </authorList>
    </citation>
    <scope>NUCLEOTIDE SEQUENCE [LARGE SCALE GENOMIC DNA]</scope>
</reference>
<feature type="signal peptide" evidence="7">
    <location>
        <begin position="1"/>
        <end position="15"/>
    </location>
</feature>
<dbReference type="AlphaFoldDB" id="A0A1X7UME8"/>
<dbReference type="PANTHER" id="PTHR11306:SF0">
    <property type="entry name" value="PHOSPHATIDYLGLYCEROL_PHOSPHATIDYLINOSITOL TRANSFER PROTEIN"/>
    <property type="match status" value="1"/>
</dbReference>
<reference evidence="9" key="2">
    <citation type="submission" date="2017-05" db="UniProtKB">
        <authorList>
            <consortium name="EnsemblMetazoa"/>
        </authorList>
    </citation>
    <scope>IDENTIFICATION</scope>
</reference>
<evidence type="ECO:0000256" key="7">
    <source>
        <dbReference type="SAM" id="SignalP"/>
    </source>
</evidence>
<dbReference type="EnsemblMetazoa" id="XM_011406261.2">
    <property type="protein sequence ID" value="XP_011404563.1"/>
    <property type="gene ID" value="LOC105313101"/>
</dbReference>
<dbReference type="eggNOG" id="KOG4680">
    <property type="taxonomic scope" value="Eukaryota"/>
</dbReference>
<evidence type="ECO:0000256" key="1">
    <source>
        <dbReference type="ARBA" id="ARBA00002053"/>
    </source>
</evidence>
<dbReference type="InterPro" id="IPR014756">
    <property type="entry name" value="Ig_E-set"/>
</dbReference>
<sequence>MKVLFIFALVAVLQASPLHIQKKPFYLDAVKADWEDCLNSDDLAKVLSVTLTPDPPAKGQDLKVDAEIELYEEIDSGSVELKITYGIFNIPVRTVTFDLCTVAEEDCPLKEKVSLSISDEIPGASPSGNYKGKAEVTDQSGRKLVCIEMKFQL</sequence>
<keyword evidence="4" id="KW-0813">Transport</keyword>
<comment type="similarity">
    <text evidence="2">Belongs to the NPC2 family.</text>
</comment>
<dbReference type="InterPro" id="IPR036846">
    <property type="entry name" value="GM2-AP_sf"/>
</dbReference>
<keyword evidence="6" id="KW-0445">Lipid transport</keyword>
<feature type="domain" description="MD-2-related lipid-recognition" evidence="8">
    <location>
        <begin position="34"/>
        <end position="151"/>
    </location>
</feature>
<name>A0A1X7UME8_AMPQE</name>
<protein>
    <recommendedName>
        <fullName evidence="8">MD-2-related lipid-recognition domain-containing protein</fullName>
    </recommendedName>
</protein>
<dbReference type="SUPFAM" id="SSF81296">
    <property type="entry name" value="E set domains"/>
    <property type="match status" value="1"/>
</dbReference>
<organism evidence="9">
    <name type="scientific">Amphimedon queenslandica</name>
    <name type="common">Sponge</name>
    <dbReference type="NCBI Taxonomy" id="400682"/>
    <lineage>
        <taxon>Eukaryota</taxon>
        <taxon>Metazoa</taxon>
        <taxon>Porifera</taxon>
        <taxon>Demospongiae</taxon>
        <taxon>Heteroscleromorpha</taxon>
        <taxon>Haplosclerida</taxon>
        <taxon>Niphatidae</taxon>
        <taxon>Amphimedon</taxon>
    </lineage>
</organism>
<dbReference type="PANTHER" id="PTHR11306">
    <property type="entry name" value="NIEMANN PICK TYPE C2 PROTEIN NPC2-RELATED"/>
    <property type="match status" value="1"/>
</dbReference>
<evidence type="ECO:0000256" key="4">
    <source>
        <dbReference type="ARBA" id="ARBA00022448"/>
    </source>
</evidence>
<dbReference type="OrthoDB" id="6409159at2759"/>
<dbReference type="InterPro" id="IPR039670">
    <property type="entry name" value="NPC2-like"/>
</dbReference>
<dbReference type="InParanoid" id="A0A1X7UME8"/>
<dbReference type="KEGG" id="aqu:105313101"/>
<accession>A0A1X7UME8</accession>
<dbReference type="EnsemblMetazoa" id="Aqu2.1.28943_001">
    <property type="protein sequence ID" value="Aqu2.1.28943_001"/>
    <property type="gene ID" value="Aqu2.1.28943"/>
</dbReference>
<dbReference type="Proteomes" id="UP000007879">
    <property type="component" value="Unassembled WGS sequence"/>
</dbReference>
<dbReference type="GO" id="GO:0032934">
    <property type="term" value="F:sterol binding"/>
    <property type="evidence" value="ECO:0007669"/>
    <property type="project" value="InterPro"/>
</dbReference>
<comment type="function">
    <text evidence="1">Catalyzes the intermembrane transfer of phosphatidylglycerol and phosphatidylinositol.</text>
</comment>
<proteinExistence type="inferred from homology"/>
<evidence type="ECO:0000313" key="10">
    <source>
        <dbReference type="Proteomes" id="UP000007879"/>
    </source>
</evidence>
<evidence type="ECO:0000256" key="2">
    <source>
        <dbReference type="ARBA" id="ARBA00006370"/>
    </source>
</evidence>
<evidence type="ECO:0000256" key="3">
    <source>
        <dbReference type="ARBA" id="ARBA00011245"/>
    </source>
</evidence>
<comment type="subunit">
    <text evidence="3">Monomer.</text>
</comment>
<dbReference type="SMART" id="SM00737">
    <property type="entry name" value="ML"/>
    <property type="match status" value="1"/>
</dbReference>
<dbReference type="InterPro" id="IPR003172">
    <property type="entry name" value="ML_dom"/>
</dbReference>
<dbReference type="Gene3D" id="2.70.220.10">
    <property type="entry name" value="Ganglioside GM2 activator"/>
    <property type="match status" value="1"/>
</dbReference>
<evidence type="ECO:0000256" key="5">
    <source>
        <dbReference type="ARBA" id="ARBA00022729"/>
    </source>
</evidence>
<keyword evidence="5 7" id="KW-0732">Signal</keyword>
<dbReference type="Pfam" id="PF02221">
    <property type="entry name" value="E1_DerP2_DerF2"/>
    <property type="match status" value="1"/>
</dbReference>
<feature type="chain" id="PRO_5012010619" description="MD-2-related lipid-recognition domain-containing protein" evidence="7">
    <location>
        <begin position="16"/>
        <end position="153"/>
    </location>
</feature>
<evidence type="ECO:0000259" key="8">
    <source>
        <dbReference type="SMART" id="SM00737"/>
    </source>
</evidence>
<dbReference type="GO" id="GO:0015918">
    <property type="term" value="P:sterol transport"/>
    <property type="evidence" value="ECO:0007669"/>
    <property type="project" value="InterPro"/>
</dbReference>
<gene>
    <name evidence="9" type="primary">105313101</name>
</gene>
<keyword evidence="10" id="KW-1185">Reference proteome</keyword>